<keyword evidence="10 12" id="KW-0539">Nucleus</keyword>
<evidence type="ECO:0000256" key="2">
    <source>
        <dbReference type="ARBA" id="ARBA00005858"/>
    </source>
</evidence>
<feature type="region of interest" description="Disordered" evidence="14">
    <location>
        <begin position="180"/>
        <end position="251"/>
    </location>
</feature>
<reference evidence="17" key="1">
    <citation type="submission" date="2020-08" db="EMBL/GenBank/DDBJ databases">
        <title>Multicomponent nature underlies the extraordinary mechanical properties of spider dragline silk.</title>
        <authorList>
            <person name="Kono N."/>
            <person name="Nakamura H."/>
            <person name="Mori M."/>
            <person name="Yoshida Y."/>
            <person name="Ohtoshi R."/>
            <person name="Malay A.D."/>
            <person name="Moran D.A.P."/>
            <person name="Tomita M."/>
            <person name="Numata K."/>
            <person name="Arakawa K."/>
        </authorList>
    </citation>
    <scope>NUCLEOTIDE SEQUENCE</scope>
</reference>
<dbReference type="Proteomes" id="UP000887013">
    <property type="component" value="Unassembled WGS sequence"/>
</dbReference>
<dbReference type="FunFam" id="3.40.50.1010:FF:000018">
    <property type="entry name" value="RNA-binding protein NOB1"/>
    <property type="match status" value="1"/>
</dbReference>
<feature type="region of interest" description="Disordered" evidence="14">
    <location>
        <begin position="425"/>
        <end position="454"/>
    </location>
</feature>
<protein>
    <recommendedName>
        <fullName evidence="3 12">RNA-binding protein NOB1</fullName>
    </recommendedName>
</protein>
<keyword evidence="18" id="KW-1185">Reference proteome</keyword>
<comment type="subcellular location">
    <subcellularLocation>
        <location evidence="1 12">Nucleus</location>
    </subcellularLocation>
</comment>
<comment type="function">
    <text evidence="11">May play a role in mRNA degradation. Endonuclease required for processing of 20S pre-rRNA precursor and biogenesis of 40S ribosomal subunits.</text>
</comment>
<feature type="binding site" evidence="13">
    <location>
        <position position="312"/>
    </location>
    <ligand>
        <name>Zn(2+)</name>
        <dbReference type="ChEBI" id="CHEBI:29105"/>
    </ligand>
</feature>
<keyword evidence="5" id="KW-0540">Nuclease</keyword>
<evidence type="ECO:0000256" key="14">
    <source>
        <dbReference type="SAM" id="MobiDB-lite"/>
    </source>
</evidence>
<feature type="binding site" evidence="13">
    <location>
        <position position="315"/>
    </location>
    <ligand>
        <name>Zn(2+)</name>
        <dbReference type="ChEBI" id="CHEBI:29105"/>
    </ligand>
</feature>
<dbReference type="InterPro" id="IPR033411">
    <property type="entry name" value="Ribonuclease_PIN"/>
</dbReference>
<dbReference type="GO" id="GO:0004521">
    <property type="term" value="F:RNA endonuclease activity"/>
    <property type="evidence" value="ECO:0007669"/>
    <property type="project" value="UniProtKB-UniRule"/>
</dbReference>
<accession>A0A8X6NT48</accession>
<dbReference type="OrthoDB" id="446759at2759"/>
<dbReference type="GO" id="GO:0030490">
    <property type="term" value="P:maturation of SSU-rRNA"/>
    <property type="evidence" value="ECO:0007669"/>
    <property type="project" value="TreeGrafter"/>
</dbReference>
<dbReference type="InterPro" id="IPR036283">
    <property type="entry name" value="NOB1_Zf-like_sf"/>
</dbReference>
<dbReference type="Pfam" id="PF17146">
    <property type="entry name" value="PIN_6"/>
    <property type="match status" value="1"/>
</dbReference>
<dbReference type="InterPro" id="IPR017117">
    <property type="entry name" value="Nob1_euk"/>
</dbReference>
<gene>
    <name evidence="17" type="primary">Nob1</name>
    <name evidence="17" type="ORF">NPIL_551821</name>
</gene>
<dbReference type="InterPro" id="IPR039907">
    <property type="entry name" value="NOB1"/>
</dbReference>
<feature type="compositionally biased region" description="Basic and acidic residues" evidence="14">
    <location>
        <begin position="180"/>
        <end position="197"/>
    </location>
</feature>
<evidence type="ECO:0000256" key="1">
    <source>
        <dbReference type="ARBA" id="ARBA00004123"/>
    </source>
</evidence>
<sequence>MEKRIKYLVVDTGAFINGSPIQELAENIYTVRGVVKEIRDKATLQRLQILSYNLKFQEPSPESCKYVMEFSKKTGDYANLSAVDQQILALTYELEKEHVGTEHLNKVPKCKVTDKPIFCDNQICGFYIPKKKVEIDGSDSEEFENLINNIDIEGMKEKSNLSDNLNVDIHNDVNEEIKKIVNQTVEKDKDGDSKENRDDDTEEDKNDCNEEDKNGYKENKDGVDEKDKDSDNEDDSDNEEDSEDDDEVGWITPQNISQIKEKMEGQNLDSSIVVACVTTDFSVQNALIQMGLNVVSVAGRLVRQARVFILRCYSCYKTTNDITKVFCPNCGNKTLKKVSVTVNEDGTKDIYINFKRRLPTRGLRYCMPLPKGGKHSMNPIVCEDQPIPQNRPGKKALQKINALDEDYVAQSSPFTYNDLTSRAFKKGIRPNKTHQIKGNPNASTKRTGNKKKRS</sequence>
<evidence type="ECO:0000259" key="16">
    <source>
        <dbReference type="Pfam" id="PF17146"/>
    </source>
</evidence>
<dbReference type="GO" id="GO:0016787">
    <property type="term" value="F:hydrolase activity"/>
    <property type="evidence" value="ECO:0007669"/>
    <property type="project" value="UniProtKB-KW"/>
</dbReference>
<feature type="domain" description="Ribonuclease PIN" evidence="16">
    <location>
        <begin position="8"/>
        <end position="94"/>
    </location>
</feature>
<feature type="compositionally biased region" description="Basic residues" evidence="14">
    <location>
        <begin position="425"/>
        <end position="435"/>
    </location>
</feature>
<dbReference type="PANTHER" id="PTHR12814:SF2">
    <property type="entry name" value="RNA-BINDING PROTEIN NOB1"/>
    <property type="match status" value="1"/>
</dbReference>
<dbReference type="Pfam" id="PF08772">
    <property type="entry name" value="Zn_ribbon_NOB1"/>
    <property type="match status" value="1"/>
</dbReference>
<feature type="binding site" evidence="13">
    <location>
        <position position="330"/>
    </location>
    <ligand>
        <name>Zn(2+)</name>
        <dbReference type="ChEBI" id="CHEBI:29105"/>
    </ligand>
</feature>
<keyword evidence="9 12" id="KW-0862">Zinc</keyword>
<evidence type="ECO:0000256" key="3">
    <source>
        <dbReference type="ARBA" id="ARBA00018439"/>
    </source>
</evidence>
<evidence type="ECO:0000313" key="17">
    <source>
        <dbReference type="EMBL" id="GFT30202.1"/>
    </source>
</evidence>
<feature type="compositionally biased region" description="Acidic residues" evidence="14">
    <location>
        <begin position="230"/>
        <end position="248"/>
    </location>
</feature>
<evidence type="ECO:0000313" key="18">
    <source>
        <dbReference type="Proteomes" id="UP000887013"/>
    </source>
</evidence>
<keyword evidence="4" id="KW-0597">Phosphoprotein</keyword>
<comment type="similarity">
    <text evidence="2 12">Belongs to the NOB1 family.</text>
</comment>
<evidence type="ECO:0000256" key="8">
    <source>
        <dbReference type="ARBA" id="ARBA00022801"/>
    </source>
</evidence>
<dbReference type="AlphaFoldDB" id="A0A8X6NT48"/>
<proteinExistence type="inferred from homology"/>
<dbReference type="EMBL" id="BMAW01012737">
    <property type="protein sequence ID" value="GFT30202.1"/>
    <property type="molecule type" value="Genomic_DNA"/>
</dbReference>
<keyword evidence="6 12" id="KW-0479">Metal-binding</keyword>
<evidence type="ECO:0000256" key="13">
    <source>
        <dbReference type="PIRSR" id="PIRSR037125-1"/>
    </source>
</evidence>
<feature type="compositionally biased region" description="Basic and acidic residues" evidence="14">
    <location>
        <begin position="206"/>
        <end position="229"/>
    </location>
</feature>
<dbReference type="InterPro" id="IPR014881">
    <property type="entry name" value="NOB1_Zn-bd"/>
</dbReference>
<dbReference type="PIRSF" id="PIRSF037125">
    <property type="entry name" value="D-site_20S_pre-rRNA_nuclease"/>
    <property type="match status" value="1"/>
</dbReference>
<dbReference type="CDD" id="cd09876">
    <property type="entry name" value="PIN_Nob1-like"/>
    <property type="match status" value="1"/>
</dbReference>
<name>A0A8X6NT48_NEPPI</name>
<evidence type="ECO:0000256" key="12">
    <source>
        <dbReference type="PIRNR" id="PIRNR037125"/>
    </source>
</evidence>
<dbReference type="Gene3D" id="6.20.210.10">
    <property type="entry name" value="Nin one binding (NOB1), Zn-ribbon-like"/>
    <property type="match status" value="1"/>
</dbReference>
<dbReference type="SUPFAM" id="SSF144206">
    <property type="entry name" value="NOB1 zinc finger-like"/>
    <property type="match status" value="1"/>
</dbReference>
<evidence type="ECO:0000256" key="10">
    <source>
        <dbReference type="ARBA" id="ARBA00023242"/>
    </source>
</evidence>
<organism evidence="17 18">
    <name type="scientific">Nephila pilipes</name>
    <name type="common">Giant wood spider</name>
    <name type="synonym">Nephila maculata</name>
    <dbReference type="NCBI Taxonomy" id="299642"/>
    <lineage>
        <taxon>Eukaryota</taxon>
        <taxon>Metazoa</taxon>
        <taxon>Ecdysozoa</taxon>
        <taxon>Arthropoda</taxon>
        <taxon>Chelicerata</taxon>
        <taxon>Arachnida</taxon>
        <taxon>Araneae</taxon>
        <taxon>Araneomorphae</taxon>
        <taxon>Entelegynae</taxon>
        <taxon>Araneoidea</taxon>
        <taxon>Nephilidae</taxon>
        <taxon>Nephila</taxon>
    </lineage>
</organism>
<dbReference type="PANTHER" id="PTHR12814">
    <property type="entry name" value="RNA-BINDING PROTEIN NOB1"/>
    <property type="match status" value="1"/>
</dbReference>
<keyword evidence="7" id="KW-0863">Zinc-finger</keyword>
<dbReference type="GO" id="GO:0005634">
    <property type="term" value="C:nucleus"/>
    <property type="evidence" value="ECO:0007669"/>
    <property type="project" value="UniProtKB-SubCell"/>
</dbReference>
<comment type="caution">
    <text evidence="17">The sequence shown here is derived from an EMBL/GenBank/DDBJ whole genome shotgun (WGS) entry which is preliminary data.</text>
</comment>
<evidence type="ECO:0000256" key="11">
    <source>
        <dbReference type="ARBA" id="ARBA00045628"/>
    </source>
</evidence>
<feature type="compositionally biased region" description="Polar residues" evidence="14">
    <location>
        <begin position="436"/>
        <end position="446"/>
    </location>
</feature>
<evidence type="ECO:0000259" key="15">
    <source>
        <dbReference type="Pfam" id="PF08772"/>
    </source>
</evidence>
<evidence type="ECO:0000256" key="7">
    <source>
        <dbReference type="ARBA" id="ARBA00022771"/>
    </source>
</evidence>
<feature type="binding site" evidence="13">
    <location>
        <position position="327"/>
    </location>
    <ligand>
        <name>Zn(2+)</name>
        <dbReference type="ChEBI" id="CHEBI:29105"/>
    </ligand>
</feature>
<dbReference type="GO" id="GO:0030688">
    <property type="term" value="C:preribosome, small subunit precursor"/>
    <property type="evidence" value="ECO:0007669"/>
    <property type="project" value="TreeGrafter"/>
</dbReference>
<evidence type="ECO:0000256" key="9">
    <source>
        <dbReference type="ARBA" id="ARBA00022833"/>
    </source>
</evidence>
<evidence type="ECO:0000256" key="5">
    <source>
        <dbReference type="ARBA" id="ARBA00022722"/>
    </source>
</evidence>
<evidence type="ECO:0000256" key="4">
    <source>
        <dbReference type="ARBA" id="ARBA00022553"/>
    </source>
</evidence>
<keyword evidence="8" id="KW-0378">Hydrolase</keyword>
<feature type="domain" description="Nin one binding (NOB1) Zn-ribbon-like" evidence="15">
    <location>
        <begin position="302"/>
        <end position="373"/>
    </location>
</feature>
<evidence type="ECO:0000256" key="6">
    <source>
        <dbReference type="ARBA" id="ARBA00022723"/>
    </source>
</evidence>
<dbReference type="Gene3D" id="3.40.50.1010">
    <property type="entry name" value="5'-nuclease"/>
    <property type="match status" value="1"/>
</dbReference>
<dbReference type="GO" id="GO:0008270">
    <property type="term" value="F:zinc ion binding"/>
    <property type="evidence" value="ECO:0007669"/>
    <property type="project" value="UniProtKB-KW"/>
</dbReference>